<feature type="compositionally biased region" description="Polar residues" evidence="1">
    <location>
        <begin position="8"/>
        <end position="24"/>
    </location>
</feature>
<feature type="region of interest" description="Disordered" evidence="1">
    <location>
        <begin position="1"/>
        <end position="28"/>
    </location>
</feature>
<dbReference type="Proteomes" id="UP000001194">
    <property type="component" value="Unassembled WGS sequence"/>
</dbReference>
<name>B0CVK1_LACBS</name>
<evidence type="ECO:0000256" key="1">
    <source>
        <dbReference type="SAM" id="MobiDB-lite"/>
    </source>
</evidence>
<reference evidence="2 3" key="1">
    <citation type="journal article" date="2008" name="Nature">
        <title>The genome of Laccaria bicolor provides insights into mycorrhizal symbiosis.</title>
        <authorList>
            <person name="Martin F."/>
            <person name="Aerts A."/>
            <person name="Ahren D."/>
            <person name="Brun A."/>
            <person name="Danchin E.G.J."/>
            <person name="Duchaussoy F."/>
            <person name="Gibon J."/>
            <person name="Kohler A."/>
            <person name="Lindquist E."/>
            <person name="Pereda V."/>
            <person name="Salamov A."/>
            <person name="Shapiro H.J."/>
            <person name="Wuyts J."/>
            <person name="Blaudez D."/>
            <person name="Buee M."/>
            <person name="Brokstein P."/>
            <person name="Canbaeck B."/>
            <person name="Cohen D."/>
            <person name="Courty P.E."/>
            <person name="Coutinho P.M."/>
            <person name="Delaruelle C."/>
            <person name="Detter J.C."/>
            <person name="Deveau A."/>
            <person name="DiFazio S."/>
            <person name="Duplessis S."/>
            <person name="Fraissinet-Tachet L."/>
            <person name="Lucic E."/>
            <person name="Frey-Klett P."/>
            <person name="Fourrey C."/>
            <person name="Feussner I."/>
            <person name="Gay G."/>
            <person name="Grimwood J."/>
            <person name="Hoegger P.J."/>
            <person name="Jain P."/>
            <person name="Kilaru S."/>
            <person name="Labbe J."/>
            <person name="Lin Y.C."/>
            <person name="Legue V."/>
            <person name="Le Tacon F."/>
            <person name="Marmeisse R."/>
            <person name="Melayah D."/>
            <person name="Montanini B."/>
            <person name="Muratet M."/>
            <person name="Nehls U."/>
            <person name="Niculita-Hirzel H."/>
            <person name="Oudot-Le Secq M.P."/>
            <person name="Peter M."/>
            <person name="Quesneville H."/>
            <person name="Rajashekar B."/>
            <person name="Reich M."/>
            <person name="Rouhier N."/>
            <person name="Schmutz J."/>
            <person name="Yin T."/>
            <person name="Chalot M."/>
            <person name="Henrissat B."/>
            <person name="Kuees U."/>
            <person name="Lucas S."/>
            <person name="Van de Peer Y."/>
            <person name="Podila G.K."/>
            <person name="Polle A."/>
            <person name="Pukkila P.J."/>
            <person name="Richardson P.M."/>
            <person name="Rouze P."/>
            <person name="Sanders I.R."/>
            <person name="Stajich J.E."/>
            <person name="Tunlid A."/>
            <person name="Tuskan G."/>
            <person name="Grigoriev I.V."/>
        </authorList>
    </citation>
    <scope>NUCLEOTIDE SEQUENCE [LARGE SCALE GENOMIC DNA]</scope>
    <source>
        <strain evidence="3">S238N-H82 / ATCC MYA-4686</strain>
    </source>
</reference>
<dbReference type="EMBL" id="DS547093">
    <property type="protein sequence ID" value="EDR13346.1"/>
    <property type="molecule type" value="Genomic_DNA"/>
</dbReference>
<dbReference type="OrthoDB" id="2414538at2759"/>
<dbReference type="InterPro" id="IPR012337">
    <property type="entry name" value="RNaseH-like_sf"/>
</dbReference>
<dbReference type="AlphaFoldDB" id="B0CVK1"/>
<dbReference type="PANTHER" id="PTHR10322">
    <property type="entry name" value="DNA POLYMERASE CATALYTIC SUBUNIT"/>
    <property type="match status" value="1"/>
</dbReference>
<keyword evidence="3" id="KW-1185">Reference proteome</keyword>
<dbReference type="GO" id="GO:0006261">
    <property type="term" value="P:DNA-templated DNA replication"/>
    <property type="evidence" value="ECO:0007669"/>
    <property type="project" value="TreeGrafter"/>
</dbReference>
<dbReference type="GeneID" id="6071532"/>
<dbReference type="HOGENOM" id="CLU_1390452_0_0_1"/>
<dbReference type="KEGG" id="lbc:LACBIDRAFT_309105"/>
<organism evidence="3">
    <name type="scientific">Laccaria bicolor (strain S238N-H82 / ATCC MYA-4686)</name>
    <name type="common">Bicoloured deceiver</name>
    <name type="synonym">Laccaria laccata var. bicolor</name>
    <dbReference type="NCBI Taxonomy" id="486041"/>
    <lineage>
        <taxon>Eukaryota</taxon>
        <taxon>Fungi</taxon>
        <taxon>Dikarya</taxon>
        <taxon>Basidiomycota</taxon>
        <taxon>Agaricomycotina</taxon>
        <taxon>Agaricomycetes</taxon>
        <taxon>Agaricomycetidae</taxon>
        <taxon>Agaricales</taxon>
        <taxon>Agaricineae</taxon>
        <taxon>Hydnangiaceae</taxon>
        <taxon>Laccaria</taxon>
    </lineage>
</organism>
<dbReference type="STRING" id="486041.B0CVK1"/>
<dbReference type="GO" id="GO:0003887">
    <property type="term" value="F:DNA-directed DNA polymerase activity"/>
    <property type="evidence" value="ECO:0007669"/>
    <property type="project" value="TreeGrafter"/>
</dbReference>
<dbReference type="RefSeq" id="XP_001875844.1">
    <property type="nucleotide sequence ID" value="XM_001875809.1"/>
</dbReference>
<protein>
    <submittedName>
        <fullName evidence="2">Predicted protein</fullName>
    </submittedName>
</protein>
<dbReference type="SUPFAM" id="SSF53098">
    <property type="entry name" value="Ribonuclease H-like"/>
    <property type="match status" value="1"/>
</dbReference>
<dbReference type="PANTHER" id="PTHR10322:SF23">
    <property type="entry name" value="DNA POLYMERASE DELTA CATALYTIC SUBUNIT"/>
    <property type="match status" value="1"/>
</dbReference>
<evidence type="ECO:0000313" key="2">
    <source>
        <dbReference type="EMBL" id="EDR13346.1"/>
    </source>
</evidence>
<evidence type="ECO:0000313" key="3">
    <source>
        <dbReference type="Proteomes" id="UP000001194"/>
    </source>
</evidence>
<proteinExistence type="predicted"/>
<dbReference type="InParanoid" id="B0CVK1"/>
<dbReference type="Gene3D" id="3.30.342.10">
    <property type="entry name" value="DNA Polymerase, chain B, domain 1"/>
    <property type="match status" value="1"/>
</dbReference>
<sequence>MKPLTTWWHRQSNSQPNTNISKWTRPSPKPIDVERDLIVFQHIDIQEGKGRRPTIQLFGITQDGHTLLAHVQDFRHYFYFPSPEGITDDDLKPIKDALNDALKAENGIPIVDDIQRTREYPRQDERKKDFLKIFFPNPQIMKAVRDKSNIRPADRHGFAYTYFQHMCLAKKDSIIKTSFALPRRSMRVKHHTLGDL</sequence>
<gene>
    <name evidence="2" type="ORF">LACBIDRAFT_309105</name>
</gene>
<dbReference type="InterPro" id="IPR050240">
    <property type="entry name" value="DNA_pol_type-B"/>
</dbReference>
<accession>B0CVK1</accession>